<proteinExistence type="predicted"/>
<evidence type="ECO:0000313" key="10">
    <source>
        <dbReference type="Proteomes" id="UP001597521"/>
    </source>
</evidence>
<organism evidence="9 10">
    <name type="scientific">Devosia albogilva</name>
    <dbReference type="NCBI Taxonomy" id="429726"/>
    <lineage>
        <taxon>Bacteria</taxon>
        <taxon>Pseudomonadati</taxon>
        <taxon>Pseudomonadota</taxon>
        <taxon>Alphaproteobacteria</taxon>
        <taxon>Hyphomicrobiales</taxon>
        <taxon>Devosiaceae</taxon>
        <taxon>Devosia</taxon>
    </lineage>
</organism>
<dbReference type="Pfam" id="PF02653">
    <property type="entry name" value="BPD_transp_2"/>
    <property type="match status" value="1"/>
</dbReference>
<name>A0ABW5QIM6_9HYPH</name>
<keyword evidence="5 8" id="KW-0812">Transmembrane</keyword>
<feature type="transmembrane region" description="Helical" evidence="8">
    <location>
        <begin position="137"/>
        <end position="156"/>
    </location>
</feature>
<dbReference type="InterPro" id="IPR001851">
    <property type="entry name" value="ABC_transp_permease"/>
</dbReference>
<evidence type="ECO:0000313" key="9">
    <source>
        <dbReference type="EMBL" id="MFD2647201.1"/>
    </source>
</evidence>
<dbReference type="PANTHER" id="PTHR32196:SF21">
    <property type="entry name" value="ABC TRANSPORTER PERMEASE PROTEIN YPHD-RELATED"/>
    <property type="match status" value="1"/>
</dbReference>
<feature type="transmembrane region" description="Helical" evidence="8">
    <location>
        <begin position="264"/>
        <end position="294"/>
    </location>
</feature>
<evidence type="ECO:0000256" key="1">
    <source>
        <dbReference type="ARBA" id="ARBA00004651"/>
    </source>
</evidence>
<dbReference type="EMBL" id="JBHUNP010000001">
    <property type="protein sequence ID" value="MFD2647201.1"/>
    <property type="molecule type" value="Genomic_DNA"/>
</dbReference>
<keyword evidence="4" id="KW-0997">Cell inner membrane</keyword>
<evidence type="ECO:0000256" key="4">
    <source>
        <dbReference type="ARBA" id="ARBA00022519"/>
    </source>
</evidence>
<keyword evidence="10" id="KW-1185">Reference proteome</keyword>
<accession>A0ABW5QIM6</accession>
<evidence type="ECO:0000256" key="6">
    <source>
        <dbReference type="ARBA" id="ARBA00022989"/>
    </source>
</evidence>
<keyword evidence="6 8" id="KW-1133">Transmembrane helix</keyword>
<comment type="caution">
    <text evidence="9">The sequence shown here is derived from an EMBL/GenBank/DDBJ whole genome shotgun (WGS) entry which is preliminary data.</text>
</comment>
<feature type="transmembrane region" description="Helical" evidence="8">
    <location>
        <begin position="300"/>
        <end position="325"/>
    </location>
</feature>
<feature type="transmembrane region" description="Helical" evidence="8">
    <location>
        <begin position="30"/>
        <end position="47"/>
    </location>
</feature>
<feature type="transmembrane region" description="Helical" evidence="8">
    <location>
        <begin position="230"/>
        <end position="252"/>
    </location>
</feature>
<evidence type="ECO:0000256" key="8">
    <source>
        <dbReference type="SAM" id="Phobius"/>
    </source>
</evidence>
<dbReference type="CDD" id="cd06579">
    <property type="entry name" value="TM_PBP1_transp_AraH_like"/>
    <property type="match status" value="1"/>
</dbReference>
<evidence type="ECO:0000256" key="7">
    <source>
        <dbReference type="ARBA" id="ARBA00023136"/>
    </source>
</evidence>
<sequence>MSTNNSTLDQVIETSQHRGVFSRLSSHQTFWVFLAAVAACLALSLLTDTFATERNLFNVARNFAFVGIIAIGMTAVIASGGIDLSVGSTVVLSAMTVAVLMESGMPIWVGIPAALGAAVLVGLVNGVLIAYVGMPAFVVTLGMLSMARSLAMVLSNNKMMYEFGPDHALLLALGGGSTFGLPNPLIVLAAVALFAGFAFRWTRWGQHLFAMGGNEQAAKLTGIAVKQLKVSVYVFSAVTAGITGILEVGWLGGVTTNLGQAMELSVIAAAVIGGANLAGGVGTAFGAVVGALLIEVIRNSLILLGISTFWQGAFVGSFIVIAVAFDRVRNFRSQD</sequence>
<gene>
    <name evidence="9" type="ORF">ACFSX5_05240</name>
</gene>
<protein>
    <submittedName>
        <fullName evidence="9">ABC transporter permease</fullName>
    </submittedName>
</protein>
<evidence type="ECO:0000256" key="5">
    <source>
        <dbReference type="ARBA" id="ARBA00022692"/>
    </source>
</evidence>
<dbReference type="PANTHER" id="PTHR32196">
    <property type="entry name" value="ABC TRANSPORTER PERMEASE PROTEIN YPHD-RELATED-RELATED"/>
    <property type="match status" value="1"/>
</dbReference>
<feature type="transmembrane region" description="Helical" evidence="8">
    <location>
        <begin position="168"/>
        <end position="199"/>
    </location>
</feature>
<keyword evidence="2" id="KW-0813">Transport</keyword>
<reference evidence="10" key="1">
    <citation type="journal article" date="2019" name="Int. J. Syst. Evol. Microbiol.">
        <title>The Global Catalogue of Microorganisms (GCM) 10K type strain sequencing project: providing services to taxonomists for standard genome sequencing and annotation.</title>
        <authorList>
            <consortium name="The Broad Institute Genomics Platform"/>
            <consortium name="The Broad Institute Genome Sequencing Center for Infectious Disease"/>
            <person name="Wu L."/>
            <person name="Ma J."/>
        </authorList>
    </citation>
    <scope>NUCLEOTIDE SEQUENCE [LARGE SCALE GENOMIC DNA]</scope>
    <source>
        <strain evidence="10">CCM 7427</strain>
    </source>
</reference>
<evidence type="ECO:0000256" key="3">
    <source>
        <dbReference type="ARBA" id="ARBA00022475"/>
    </source>
</evidence>
<keyword evidence="7 8" id="KW-0472">Membrane</keyword>
<dbReference type="RefSeq" id="WP_386832235.1">
    <property type="nucleotide sequence ID" value="NZ_JBHUNP010000001.1"/>
</dbReference>
<feature type="transmembrane region" description="Helical" evidence="8">
    <location>
        <begin position="108"/>
        <end position="131"/>
    </location>
</feature>
<feature type="transmembrane region" description="Helical" evidence="8">
    <location>
        <begin position="59"/>
        <end position="78"/>
    </location>
</feature>
<keyword evidence="3" id="KW-1003">Cell membrane</keyword>
<comment type="subcellular location">
    <subcellularLocation>
        <location evidence="1">Cell membrane</location>
        <topology evidence="1">Multi-pass membrane protein</topology>
    </subcellularLocation>
</comment>
<dbReference type="Proteomes" id="UP001597521">
    <property type="component" value="Unassembled WGS sequence"/>
</dbReference>
<evidence type="ECO:0000256" key="2">
    <source>
        <dbReference type="ARBA" id="ARBA00022448"/>
    </source>
</evidence>